<proteinExistence type="predicted"/>
<name>A0A7M2RL72_9FIRM</name>
<feature type="transmembrane region" description="Helical" evidence="1">
    <location>
        <begin position="322"/>
        <end position="346"/>
    </location>
</feature>
<keyword evidence="3" id="KW-1185">Reference proteome</keyword>
<feature type="transmembrane region" description="Helical" evidence="1">
    <location>
        <begin position="293"/>
        <end position="310"/>
    </location>
</feature>
<dbReference type="AlphaFoldDB" id="A0A7M2RL72"/>
<keyword evidence="1" id="KW-0472">Membrane</keyword>
<evidence type="ECO:0000313" key="2">
    <source>
        <dbReference type="EMBL" id="QOV20090.1"/>
    </source>
</evidence>
<gene>
    <name evidence="2" type="ORF">INP51_03825</name>
</gene>
<keyword evidence="2" id="KW-0808">Transferase</keyword>
<dbReference type="Proteomes" id="UP000593601">
    <property type="component" value="Chromosome"/>
</dbReference>
<dbReference type="InterPro" id="IPR025686">
    <property type="entry name" value="Glucos_trans_II"/>
</dbReference>
<dbReference type="KEGG" id="bliq:INP51_03825"/>
<feature type="transmembrane region" description="Helical" evidence="1">
    <location>
        <begin position="138"/>
        <end position="157"/>
    </location>
</feature>
<feature type="transmembrane region" description="Helical" evidence="1">
    <location>
        <begin position="20"/>
        <end position="40"/>
    </location>
</feature>
<feature type="transmembrane region" description="Helical" evidence="1">
    <location>
        <begin position="224"/>
        <end position="243"/>
    </location>
</feature>
<feature type="transmembrane region" description="Helical" evidence="1">
    <location>
        <begin position="107"/>
        <end position="126"/>
    </location>
</feature>
<feature type="transmembrane region" description="Helical" evidence="1">
    <location>
        <begin position="80"/>
        <end position="101"/>
    </location>
</feature>
<evidence type="ECO:0000256" key="1">
    <source>
        <dbReference type="SAM" id="Phobius"/>
    </source>
</evidence>
<keyword evidence="1" id="KW-1133">Transmembrane helix</keyword>
<protein>
    <submittedName>
        <fullName evidence="2">Glucosyltransferase domain-containing protein</fullName>
    </submittedName>
</protein>
<accession>A0A7M2RL72</accession>
<feature type="transmembrane region" description="Helical" evidence="1">
    <location>
        <begin position="352"/>
        <end position="372"/>
    </location>
</feature>
<dbReference type="Pfam" id="PF14264">
    <property type="entry name" value="Glucos_trans_II"/>
    <property type="match status" value="1"/>
</dbReference>
<keyword evidence="1" id="KW-0812">Transmembrane</keyword>
<reference evidence="2 3" key="1">
    <citation type="submission" date="2020-10" db="EMBL/GenBank/DDBJ databases">
        <title>Blautia liquoris sp.nov., isolated from the mud in a fermentation cellar used for the production of Chinese strong-flavoured liquor.</title>
        <authorList>
            <person name="Lu L."/>
        </authorList>
    </citation>
    <scope>NUCLEOTIDE SEQUENCE [LARGE SCALE GENOMIC DNA]</scope>
    <source>
        <strain evidence="2 3">LZLJ-3</strain>
    </source>
</reference>
<dbReference type="GO" id="GO:0016740">
    <property type="term" value="F:transferase activity"/>
    <property type="evidence" value="ECO:0007669"/>
    <property type="project" value="UniProtKB-KW"/>
</dbReference>
<organism evidence="2 3">
    <name type="scientific">Blautia liquoris</name>
    <dbReference type="NCBI Taxonomy" id="2779518"/>
    <lineage>
        <taxon>Bacteria</taxon>
        <taxon>Bacillati</taxon>
        <taxon>Bacillota</taxon>
        <taxon>Clostridia</taxon>
        <taxon>Lachnospirales</taxon>
        <taxon>Lachnospiraceae</taxon>
        <taxon>Blautia</taxon>
    </lineage>
</organism>
<feature type="transmembrane region" description="Helical" evidence="1">
    <location>
        <begin position="384"/>
        <end position="405"/>
    </location>
</feature>
<feature type="transmembrane region" description="Helical" evidence="1">
    <location>
        <begin position="163"/>
        <end position="196"/>
    </location>
</feature>
<feature type="transmembrane region" description="Helical" evidence="1">
    <location>
        <begin position="52"/>
        <end position="68"/>
    </location>
</feature>
<dbReference type="EMBL" id="CP063304">
    <property type="protein sequence ID" value="QOV20090.1"/>
    <property type="molecule type" value="Genomic_DNA"/>
</dbReference>
<dbReference type="RefSeq" id="WP_193736410.1">
    <property type="nucleotide sequence ID" value="NZ_CP063304.1"/>
</dbReference>
<sequence length="529" mass="60884">MMKKFDTIDEFIKKSRWSIVIYFFFILFSYGIKLFHVIVSIDTESIISVPEALYKAWFGMGRFGAVLLKKILGTYWFNPYVASFMMVVMLLVGGLIWMYLFSNLNDSLSKIGWIFPTVFFTSPIMAEQSSFLLQAYEGAFCIALVGVSLIFFFKAIYYSKGYYYILSTICIFFSFSTYQSTVILFITGAISSFLLFYDDIDRIQVKEDKTFKQVKHGEDSRTVICWRTIGGLILEFVLAYFIYSVVNKIVLSVLNIQTHPYITDQVRWGKDSLNECLRNIVKQAKNILFGKSVYYNFALVVLIVVFLIYISLQFVQKKKAYYIYFLASLALCICPFIMILLLGGTASVRTEWTIPFVTAFLSMYLAGHIICFDRDIIPLSLKRAALLGFFALSMQQASVTARIYYTEYAKFQQDMVLAIKISDRIDQLNLGDPPENPVVFIGARPTHITPSMYTEKEIELSGRSLFSMSFYTQHGTYVMRNFMKSIGYEYAFPSEEQIQKAEEISKTMNSWPDTNSVKNEEGIIVVRLS</sequence>
<evidence type="ECO:0000313" key="3">
    <source>
        <dbReference type="Proteomes" id="UP000593601"/>
    </source>
</evidence>